<comment type="similarity">
    <text evidence="8">Belongs to the two pore domain potassium channel (TC 1.A.1.8) family.</text>
</comment>
<dbReference type="PRINTS" id="PR01333">
    <property type="entry name" value="2POREKCHANEL"/>
</dbReference>
<proteinExistence type="inferred from homology"/>
<dbReference type="Proteomes" id="UP001159405">
    <property type="component" value="Unassembled WGS sequence"/>
</dbReference>
<evidence type="ECO:0000256" key="5">
    <source>
        <dbReference type="ARBA" id="ARBA00023065"/>
    </source>
</evidence>
<dbReference type="InterPro" id="IPR013099">
    <property type="entry name" value="K_chnl_dom"/>
</dbReference>
<feature type="transmembrane region" description="Helical" evidence="9">
    <location>
        <begin position="9"/>
        <end position="27"/>
    </location>
</feature>
<protein>
    <recommendedName>
        <fullName evidence="10">Potassium channel domain-containing protein</fullName>
    </recommendedName>
</protein>
<feature type="domain" description="Potassium channel" evidence="10">
    <location>
        <begin position="78"/>
        <end position="135"/>
    </location>
</feature>
<keyword evidence="5 8" id="KW-0406">Ion transport</keyword>
<keyword evidence="7 8" id="KW-0407">Ion channel</keyword>
<keyword evidence="3 8" id="KW-0812">Transmembrane</keyword>
<evidence type="ECO:0000256" key="2">
    <source>
        <dbReference type="ARBA" id="ARBA00022448"/>
    </source>
</evidence>
<sequence>MNLLFVKALIRTIAFITWTCFSAWLFVQVEHTENDFVDQKYQLLRSLYISMVSKYNMTIDDFNNFSNIAHEALSAPDFQWTYLHSFDFVLQTVTTIGYGYITPKTEGGKILCIFVALVGIPITMLALKTVGELIVYGVNKVVKKFETKVLKKSEVRQLQTKTAVILFLLLVMLIMTASILLARTAGWTVTESVYCWFITYTTIGFGDYVAKDFPQSIQMLSSNGSRSHQGQEKRVFEVEETARILGLILALFFGIQGLCLVSSVLNSIMAAIEELNLRPRCLRRKTEDRTSDNNNSSPEQCDREFIQAL</sequence>
<keyword evidence="6 9" id="KW-0472">Membrane</keyword>
<comment type="subcellular location">
    <subcellularLocation>
        <location evidence="1">Membrane</location>
        <topology evidence="1">Multi-pass membrane protein</topology>
    </subcellularLocation>
</comment>
<feature type="transmembrane region" description="Helical" evidence="9">
    <location>
        <begin position="158"/>
        <end position="181"/>
    </location>
</feature>
<evidence type="ECO:0000256" key="3">
    <source>
        <dbReference type="ARBA" id="ARBA00022692"/>
    </source>
</evidence>
<comment type="caution">
    <text evidence="11">The sequence shown here is derived from an EMBL/GenBank/DDBJ whole genome shotgun (WGS) entry which is preliminary data.</text>
</comment>
<feature type="transmembrane region" description="Helical" evidence="9">
    <location>
        <begin position="193"/>
        <end position="210"/>
    </location>
</feature>
<dbReference type="EMBL" id="CALNXK010000070">
    <property type="protein sequence ID" value="CAH3143241.1"/>
    <property type="molecule type" value="Genomic_DNA"/>
</dbReference>
<dbReference type="Gene3D" id="1.10.287.70">
    <property type="match status" value="1"/>
</dbReference>
<dbReference type="PANTHER" id="PTHR11003:SF345">
    <property type="entry name" value="TWIK FAMILY OF POTASSIUM CHANNELS PROTEIN 18"/>
    <property type="match status" value="1"/>
</dbReference>
<accession>A0ABN8PGC8</accession>
<evidence type="ECO:0000256" key="7">
    <source>
        <dbReference type="ARBA" id="ARBA00023303"/>
    </source>
</evidence>
<feature type="domain" description="Potassium channel" evidence="10">
    <location>
        <begin position="169"/>
        <end position="211"/>
    </location>
</feature>
<evidence type="ECO:0000256" key="4">
    <source>
        <dbReference type="ARBA" id="ARBA00022989"/>
    </source>
</evidence>
<dbReference type="SUPFAM" id="SSF81324">
    <property type="entry name" value="Voltage-gated potassium channels"/>
    <property type="match status" value="2"/>
</dbReference>
<evidence type="ECO:0000256" key="8">
    <source>
        <dbReference type="RuleBase" id="RU003857"/>
    </source>
</evidence>
<name>A0ABN8PGC8_9CNID</name>
<evidence type="ECO:0000313" key="11">
    <source>
        <dbReference type="EMBL" id="CAH3143241.1"/>
    </source>
</evidence>
<feature type="transmembrane region" description="Helical" evidence="9">
    <location>
        <begin position="82"/>
        <end position="101"/>
    </location>
</feature>
<reference evidence="11 12" key="1">
    <citation type="submission" date="2022-05" db="EMBL/GenBank/DDBJ databases">
        <authorList>
            <consortium name="Genoscope - CEA"/>
            <person name="William W."/>
        </authorList>
    </citation>
    <scope>NUCLEOTIDE SEQUENCE [LARGE SCALE GENOMIC DNA]</scope>
</reference>
<evidence type="ECO:0000256" key="1">
    <source>
        <dbReference type="ARBA" id="ARBA00004141"/>
    </source>
</evidence>
<organism evidence="11 12">
    <name type="scientific">Porites lobata</name>
    <dbReference type="NCBI Taxonomy" id="104759"/>
    <lineage>
        <taxon>Eukaryota</taxon>
        <taxon>Metazoa</taxon>
        <taxon>Cnidaria</taxon>
        <taxon>Anthozoa</taxon>
        <taxon>Hexacorallia</taxon>
        <taxon>Scleractinia</taxon>
        <taxon>Fungiina</taxon>
        <taxon>Poritidae</taxon>
        <taxon>Porites</taxon>
    </lineage>
</organism>
<dbReference type="PANTHER" id="PTHR11003">
    <property type="entry name" value="POTASSIUM CHANNEL, SUBFAMILY K"/>
    <property type="match status" value="1"/>
</dbReference>
<keyword evidence="4 9" id="KW-1133">Transmembrane helix</keyword>
<feature type="transmembrane region" description="Helical" evidence="9">
    <location>
        <begin position="113"/>
        <end position="138"/>
    </location>
</feature>
<keyword evidence="12" id="KW-1185">Reference proteome</keyword>
<keyword evidence="2 8" id="KW-0813">Transport</keyword>
<gene>
    <name evidence="11" type="ORF">PLOB_00043293</name>
</gene>
<evidence type="ECO:0000313" key="12">
    <source>
        <dbReference type="Proteomes" id="UP001159405"/>
    </source>
</evidence>
<feature type="transmembrane region" description="Helical" evidence="9">
    <location>
        <begin position="244"/>
        <end position="272"/>
    </location>
</feature>
<evidence type="ECO:0000256" key="6">
    <source>
        <dbReference type="ARBA" id="ARBA00023136"/>
    </source>
</evidence>
<dbReference type="Pfam" id="PF07885">
    <property type="entry name" value="Ion_trans_2"/>
    <property type="match status" value="2"/>
</dbReference>
<dbReference type="InterPro" id="IPR003280">
    <property type="entry name" value="2pore_dom_K_chnl"/>
</dbReference>
<evidence type="ECO:0000256" key="9">
    <source>
        <dbReference type="SAM" id="Phobius"/>
    </source>
</evidence>
<evidence type="ECO:0000259" key="10">
    <source>
        <dbReference type="Pfam" id="PF07885"/>
    </source>
</evidence>